<dbReference type="RefSeq" id="WP_058695192.1">
    <property type="nucleotide sequence ID" value="NZ_CABJDW020000004.1"/>
</dbReference>
<dbReference type="HAMAP" id="MF_00115">
    <property type="entry name" value="MscL"/>
    <property type="match status" value="1"/>
</dbReference>
<evidence type="ECO:0000256" key="5">
    <source>
        <dbReference type="ARBA" id="ARBA00022989"/>
    </source>
</evidence>
<dbReference type="AlphaFoldDB" id="A0A4V1GLH2"/>
<evidence type="ECO:0000256" key="2">
    <source>
        <dbReference type="ARBA" id="ARBA00022448"/>
    </source>
</evidence>
<keyword evidence="11" id="KW-1185">Reference proteome</keyword>
<dbReference type="GO" id="GO:0008381">
    <property type="term" value="F:mechanosensitive monoatomic ion channel activity"/>
    <property type="evidence" value="ECO:0007669"/>
    <property type="project" value="UniProtKB-UniRule"/>
</dbReference>
<comment type="similarity">
    <text evidence="9">Belongs to the MscL family.</text>
</comment>
<organism evidence="10 11">
    <name type="scientific">Eubacterium maltosivorans</name>
    <dbReference type="NCBI Taxonomy" id="2041044"/>
    <lineage>
        <taxon>Bacteria</taxon>
        <taxon>Bacillati</taxon>
        <taxon>Bacillota</taxon>
        <taxon>Clostridia</taxon>
        <taxon>Eubacteriales</taxon>
        <taxon>Eubacteriaceae</taxon>
        <taxon>Eubacterium</taxon>
    </lineage>
</organism>
<dbReference type="InterPro" id="IPR001185">
    <property type="entry name" value="MS_channel"/>
</dbReference>
<keyword evidence="7 9" id="KW-0472">Membrane</keyword>
<keyword evidence="4 9" id="KW-0812">Transmembrane</keyword>
<dbReference type="InterPro" id="IPR036019">
    <property type="entry name" value="MscL_channel"/>
</dbReference>
<dbReference type="KEGG" id="emt:CPZ25_000145"/>
<evidence type="ECO:0000256" key="8">
    <source>
        <dbReference type="ARBA" id="ARBA00023303"/>
    </source>
</evidence>
<keyword evidence="8 9" id="KW-0407">Ion channel</keyword>
<comment type="subcellular location">
    <subcellularLocation>
        <location evidence="9">Cell membrane</location>
        <topology evidence="9">Multi-pass membrane protein</topology>
    </subcellularLocation>
    <subcellularLocation>
        <location evidence="1">Membrane</location>
        <topology evidence="1">Multi-pass membrane protein</topology>
    </subcellularLocation>
</comment>
<evidence type="ECO:0000256" key="1">
    <source>
        <dbReference type="ARBA" id="ARBA00004141"/>
    </source>
</evidence>
<keyword evidence="5 9" id="KW-1133">Transmembrane helix</keyword>
<gene>
    <name evidence="9 10" type="primary">mscL</name>
    <name evidence="10" type="ORF">CPZ25_000145</name>
</gene>
<dbReference type="PANTHER" id="PTHR30266">
    <property type="entry name" value="MECHANOSENSITIVE CHANNEL MSCL"/>
    <property type="match status" value="1"/>
</dbReference>
<keyword evidence="3 9" id="KW-1003">Cell membrane</keyword>
<reference evidence="10 11" key="1">
    <citation type="submission" date="2018-05" db="EMBL/GenBank/DDBJ databases">
        <title>Genome comparison of Eubacterium sp.</title>
        <authorList>
            <person name="Feng Y."/>
            <person name="Sanchez-Andrea I."/>
            <person name="Stams A.J.M."/>
            <person name="De Vos W.M."/>
        </authorList>
    </citation>
    <scope>NUCLEOTIDE SEQUENCE [LARGE SCALE GENOMIC DNA]</scope>
    <source>
        <strain evidence="10 11">YI</strain>
    </source>
</reference>
<accession>A0A4V1GLH2</accession>
<keyword evidence="6 9" id="KW-0406">Ion transport</keyword>
<dbReference type="InterPro" id="IPR037673">
    <property type="entry name" value="MSC/AndL"/>
</dbReference>
<evidence type="ECO:0000256" key="6">
    <source>
        <dbReference type="ARBA" id="ARBA00023065"/>
    </source>
</evidence>
<sequence>MKNLLKEFKEFALRGNVMELAVAVIMGAAFQGIISSLTGDIISPVLGLFGGVDFSNLAINIGDASIRYGAFVTAVINFIIMAFVIFLMVKGMNKLAGLRKTKDSEVDEEKTKTCPYCYTEIPEKAVRCPNCTTVLVKRKKQAAAEIQKED</sequence>
<dbReference type="Pfam" id="PF01741">
    <property type="entry name" value="MscL"/>
    <property type="match status" value="1"/>
</dbReference>
<dbReference type="PANTHER" id="PTHR30266:SF2">
    <property type="entry name" value="LARGE-CONDUCTANCE MECHANOSENSITIVE CHANNEL"/>
    <property type="match status" value="1"/>
</dbReference>
<dbReference type="GO" id="GO:0005886">
    <property type="term" value="C:plasma membrane"/>
    <property type="evidence" value="ECO:0007669"/>
    <property type="project" value="UniProtKB-SubCell"/>
</dbReference>
<feature type="transmembrane region" description="Helical" evidence="9">
    <location>
        <begin position="66"/>
        <end position="89"/>
    </location>
</feature>
<dbReference type="NCBIfam" id="TIGR00220">
    <property type="entry name" value="mscL"/>
    <property type="match status" value="1"/>
</dbReference>
<feature type="transmembrane region" description="Helical" evidence="9">
    <location>
        <begin position="20"/>
        <end position="46"/>
    </location>
</feature>
<evidence type="ECO:0000256" key="3">
    <source>
        <dbReference type="ARBA" id="ARBA00022475"/>
    </source>
</evidence>
<protein>
    <recommendedName>
        <fullName evidence="9">Large-conductance mechanosensitive channel</fullName>
    </recommendedName>
</protein>
<dbReference type="SUPFAM" id="SSF81330">
    <property type="entry name" value="Gated mechanosensitive channel"/>
    <property type="match status" value="1"/>
</dbReference>
<dbReference type="EMBL" id="CP029487">
    <property type="protein sequence ID" value="QCT69776.1"/>
    <property type="molecule type" value="Genomic_DNA"/>
</dbReference>
<proteinExistence type="inferred from homology"/>
<dbReference type="PRINTS" id="PR01264">
    <property type="entry name" value="MECHCHANNEL"/>
</dbReference>
<evidence type="ECO:0000256" key="7">
    <source>
        <dbReference type="ARBA" id="ARBA00023136"/>
    </source>
</evidence>
<comment type="function">
    <text evidence="9">Channel that opens in response to stretch forces in the membrane lipid bilayer. May participate in the regulation of osmotic pressure changes within the cell.</text>
</comment>
<evidence type="ECO:0000313" key="10">
    <source>
        <dbReference type="EMBL" id="QCT69776.1"/>
    </source>
</evidence>
<dbReference type="Gene3D" id="1.10.1200.120">
    <property type="entry name" value="Large-conductance mechanosensitive channel, MscL, domain 1"/>
    <property type="match status" value="1"/>
</dbReference>
<evidence type="ECO:0000256" key="9">
    <source>
        <dbReference type="HAMAP-Rule" id="MF_00115"/>
    </source>
</evidence>
<evidence type="ECO:0000256" key="4">
    <source>
        <dbReference type="ARBA" id="ARBA00022692"/>
    </source>
</evidence>
<name>A0A4V1GLH2_EUBML</name>
<comment type="subunit">
    <text evidence="9">Homopentamer.</text>
</comment>
<dbReference type="Proteomes" id="UP000218387">
    <property type="component" value="Chromosome"/>
</dbReference>
<keyword evidence="2 9" id="KW-0813">Transport</keyword>
<evidence type="ECO:0000313" key="11">
    <source>
        <dbReference type="Proteomes" id="UP000218387"/>
    </source>
</evidence>